<dbReference type="InterPro" id="IPR041372">
    <property type="entry name" value="Cas3_C"/>
</dbReference>
<keyword evidence="7" id="KW-0347">Helicase</keyword>
<evidence type="ECO:0000256" key="6">
    <source>
        <dbReference type="ARBA" id="ARBA00022801"/>
    </source>
</evidence>
<dbReference type="CDD" id="cd17930">
    <property type="entry name" value="DEXHc_cas3"/>
    <property type="match status" value="1"/>
</dbReference>
<dbReference type="GO" id="GO:0051607">
    <property type="term" value="P:defense response to virus"/>
    <property type="evidence" value="ECO:0007669"/>
    <property type="project" value="UniProtKB-KW"/>
</dbReference>
<comment type="similarity">
    <text evidence="2">In the central section; belongs to the CRISPR-associated helicase Cas3 family.</text>
</comment>
<keyword evidence="6" id="KW-0378">Hydrolase</keyword>
<dbReference type="InterPro" id="IPR006483">
    <property type="entry name" value="CRISPR-assoc_Cas3_HD"/>
</dbReference>
<evidence type="ECO:0000256" key="3">
    <source>
        <dbReference type="ARBA" id="ARBA00022722"/>
    </source>
</evidence>
<dbReference type="Gene3D" id="3.40.50.300">
    <property type="entry name" value="P-loop containing nucleotide triphosphate hydrolases"/>
    <property type="match status" value="2"/>
</dbReference>
<dbReference type="SUPFAM" id="SSF52540">
    <property type="entry name" value="P-loop containing nucleoside triphosphate hydrolases"/>
    <property type="match status" value="1"/>
</dbReference>
<evidence type="ECO:0000256" key="4">
    <source>
        <dbReference type="ARBA" id="ARBA00022723"/>
    </source>
</evidence>
<dbReference type="EMBL" id="JAWLUK010000011">
    <property type="protein sequence ID" value="MDV7177478.1"/>
    <property type="molecule type" value="Genomic_DNA"/>
</dbReference>
<keyword evidence="9" id="KW-0051">Antiviral defense</keyword>
<organism evidence="12 13">
    <name type="scientific">Micrococcus yunnanensis</name>
    <dbReference type="NCBI Taxonomy" id="566027"/>
    <lineage>
        <taxon>Bacteria</taxon>
        <taxon>Bacillati</taxon>
        <taxon>Actinomycetota</taxon>
        <taxon>Actinomycetes</taxon>
        <taxon>Micrococcales</taxon>
        <taxon>Micrococcaceae</taxon>
        <taxon>Micrococcus</taxon>
    </lineage>
</organism>
<keyword evidence="4" id="KW-0479">Metal-binding</keyword>
<feature type="domain" description="Helicase ATP-binding" evidence="10">
    <location>
        <begin position="295"/>
        <end position="507"/>
    </location>
</feature>
<sequence length="945" mass="101280">MTPRAGWSPQALSLWAKTGAESEEWLDLPRHLTDSAAVGKWLWSNWLSHGLRSRLDADLELQGEGEVLAAWLAGVHDVGKATPAFAAQLMSDPSRSAFAMRIRDAGLPLVRPAGPADWFPHAAGSQVAVKRWLVSEGLTRSRSAADALAAVAGTHHGLPSARPHLRKAEAAGAMAPAWTEVQDELLAGMTERLGARAVVERVLRADVTAFHQMLLTGLVIMADWIASNPDLFSLTPAAEVDEPARLTRAMGCLELTGAVKGRSLPTEAMDAYQSSFSWPNGRRPWPVQEDVLRVAREMEGAGLLCIEAPMGVGKTEAALMAAHVLMERTGRSGVIVAAPTMATSDALFHRVRAWTERNLGGAGPVSLVLAHSKAALNEEAAGLPLVGMGARGVGLDEPEAGSQSVVAHQWLSGRKKGILSSVAVGTVDQVLFMALQSKHMMLRHLGLASKVVVIDECHAYDAYMNQYLARSLQWLGAYGVPVILLSATLPPAVKDQLVSAYASGKRGAPSLDAVPDLGVAYPVLTSADDAGVRAVASAPSGRRSEVRFAPVSDDDATLAELLAPCSAEGGCLVVVCNTVARAQHAYALARGLVGDDAVLMHSRFISRDRIAQESALVAELGPRATRGEGRPWRRVVVATQVVEQSLDLDFDGMITDIAPMDLLLQRSGRVYRHDRPVHDRPAWGRVPQVWVRGADDGGCGQTAPVFDSAMETIYPPAILTATWAALDLHHGGREVSVPTEIPSLVRSVYTDDAVVPEAWRDGWAVQRSGWAAKQEESRRRAASFLLPGGHSAESFADLWAGPAEDPATERGEAAGVAQVRDTEPTLEVLLVKEAEGGYVPWGAGPDTEVIFAQQVPSRHQARAVAECSVRLPARFSRPWLFEKALDELESRTDPAWQQSPLLRGQLQLTVDDEGRSTVAGIPLRYDVELGLIDGARNSPANEGMR</sequence>
<dbReference type="SMART" id="SM00487">
    <property type="entry name" value="DEXDc"/>
    <property type="match status" value="1"/>
</dbReference>
<dbReference type="Pfam" id="PF22590">
    <property type="entry name" value="Cas3-like_C_2"/>
    <property type="match status" value="1"/>
</dbReference>
<comment type="similarity">
    <text evidence="1">In the N-terminal section; belongs to the CRISPR-associated nuclease Cas3-HD family.</text>
</comment>
<dbReference type="GO" id="GO:0046872">
    <property type="term" value="F:metal ion binding"/>
    <property type="evidence" value="ECO:0007669"/>
    <property type="project" value="UniProtKB-KW"/>
</dbReference>
<dbReference type="InterPro" id="IPR050547">
    <property type="entry name" value="DEAD_box_RNA_helicases"/>
</dbReference>
<dbReference type="GO" id="GO:0005524">
    <property type="term" value="F:ATP binding"/>
    <property type="evidence" value="ECO:0007669"/>
    <property type="project" value="UniProtKB-KW"/>
</dbReference>
<accession>A0AAP5WE91</accession>
<name>A0AAP5WE91_9MICC</name>
<protein>
    <submittedName>
        <fullName evidence="12">CRISPR-associated helicase Cas3</fullName>
    </submittedName>
</protein>
<keyword evidence="5" id="KW-0547">Nucleotide-binding</keyword>
<evidence type="ECO:0000256" key="8">
    <source>
        <dbReference type="ARBA" id="ARBA00022840"/>
    </source>
</evidence>
<dbReference type="Pfam" id="PF18395">
    <property type="entry name" value="Cas3_C"/>
    <property type="match status" value="1"/>
</dbReference>
<feature type="domain" description="HD Cas3-type" evidence="11">
    <location>
        <begin position="21"/>
        <end position="225"/>
    </location>
</feature>
<dbReference type="InterPro" id="IPR006474">
    <property type="entry name" value="Helicase_Cas3_CRISPR-ass_core"/>
</dbReference>
<dbReference type="InterPro" id="IPR038257">
    <property type="entry name" value="CRISPR-assoc_Cas3_HD_sf"/>
</dbReference>
<dbReference type="InterPro" id="IPR014001">
    <property type="entry name" value="Helicase_ATP-bd"/>
</dbReference>
<dbReference type="InterPro" id="IPR027417">
    <property type="entry name" value="P-loop_NTPase"/>
</dbReference>
<dbReference type="PROSITE" id="PS51192">
    <property type="entry name" value="HELICASE_ATP_BIND_1"/>
    <property type="match status" value="1"/>
</dbReference>
<dbReference type="NCBIfam" id="TIGR01587">
    <property type="entry name" value="cas3_core"/>
    <property type="match status" value="1"/>
</dbReference>
<proteinExistence type="inferred from homology"/>
<evidence type="ECO:0000256" key="1">
    <source>
        <dbReference type="ARBA" id="ARBA00006847"/>
    </source>
</evidence>
<dbReference type="PROSITE" id="PS51643">
    <property type="entry name" value="HD_CAS3"/>
    <property type="match status" value="1"/>
</dbReference>
<evidence type="ECO:0000256" key="7">
    <source>
        <dbReference type="ARBA" id="ARBA00022806"/>
    </source>
</evidence>
<evidence type="ECO:0000256" key="5">
    <source>
        <dbReference type="ARBA" id="ARBA00022741"/>
    </source>
</evidence>
<dbReference type="Proteomes" id="UP001185728">
    <property type="component" value="Unassembled WGS sequence"/>
</dbReference>
<evidence type="ECO:0000259" key="10">
    <source>
        <dbReference type="PROSITE" id="PS51192"/>
    </source>
</evidence>
<keyword evidence="8" id="KW-0067">ATP-binding</keyword>
<dbReference type="AlphaFoldDB" id="A0AAP5WE91"/>
<gene>
    <name evidence="12" type="primary">cas3</name>
    <name evidence="12" type="ORF">R4064_07490</name>
</gene>
<comment type="caution">
    <text evidence="12">The sequence shown here is derived from an EMBL/GenBank/DDBJ whole genome shotgun (WGS) entry which is preliminary data.</text>
</comment>
<evidence type="ECO:0000256" key="9">
    <source>
        <dbReference type="ARBA" id="ARBA00023118"/>
    </source>
</evidence>
<evidence type="ECO:0000259" key="11">
    <source>
        <dbReference type="PROSITE" id="PS51643"/>
    </source>
</evidence>
<dbReference type="GO" id="GO:0003723">
    <property type="term" value="F:RNA binding"/>
    <property type="evidence" value="ECO:0007669"/>
    <property type="project" value="TreeGrafter"/>
</dbReference>
<dbReference type="Pfam" id="PF18019">
    <property type="entry name" value="Cas3_HD"/>
    <property type="match status" value="1"/>
</dbReference>
<keyword evidence="3" id="KW-0540">Nuclease</keyword>
<evidence type="ECO:0000256" key="2">
    <source>
        <dbReference type="ARBA" id="ARBA00009046"/>
    </source>
</evidence>
<dbReference type="PANTHER" id="PTHR47963">
    <property type="entry name" value="DEAD-BOX ATP-DEPENDENT RNA HELICASE 47, MITOCHONDRIAL"/>
    <property type="match status" value="1"/>
</dbReference>
<dbReference type="GO" id="GO:0004518">
    <property type="term" value="F:nuclease activity"/>
    <property type="evidence" value="ECO:0007669"/>
    <property type="project" value="UniProtKB-KW"/>
</dbReference>
<dbReference type="PANTHER" id="PTHR47963:SF9">
    <property type="entry name" value="CRISPR-ASSOCIATED ENDONUCLEASE_HELICASE CAS3"/>
    <property type="match status" value="1"/>
</dbReference>
<dbReference type="RefSeq" id="WP_317676668.1">
    <property type="nucleotide sequence ID" value="NZ_JAWLUK010000011.1"/>
</dbReference>
<reference evidence="12" key="1">
    <citation type="submission" date="2023-10" db="EMBL/GenBank/DDBJ databases">
        <title>Development of a sustainable strategy for remediation of hydrocarbon-contaminated territories based on the waste exchange concept.</title>
        <authorList>
            <person name="Krivoruchko A."/>
        </authorList>
    </citation>
    <scope>NUCLEOTIDE SEQUENCE</scope>
    <source>
        <strain evidence="12">IEGM 1325</strain>
    </source>
</reference>
<dbReference type="GO" id="GO:0003724">
    <property type="term" value="F:RNA helicase activity"/>
    <property type="evidence" value="ECO:0007669"/>
    <property type="project" value="TreeGrafter"/>
</dbReference>
<evidence type="ECO:0000313" key="12">
    <source>
        <dbReference type="EMBL" id="MDV7177478.1"/>
    </source>
</evidence>
<dbReference type="InterPro" id="IPR054712">
    <property type="entry name" value="Cas3-like_dom"/>
</dbReference>
<dbReference type="CDD" id="cd09641">
    <property type="entry name" value="Cas3''_I"/>
    <property type="match status" value="1"/>
</dbReference>
<dbReference type="Gene3D" id="1.10.3210.30">
    <property type="match status" value="1"/>
</dbReference>
<evidence type="ECO:0000313" key="13">
    <source>
        <dbReference type="Proteomes" id="UP001185728"/>
    </source>
</evidence>
<dbReference type="NCBIfam" id="TIGR01596">
    <property type="entry name" value="cas3_HD"/>
    <property type="match status" value="1"/>
</dbReference>
<dbReference type="GO" id="GO:0016787">
    <property type="term" value="F:hydrolase activity"/>
    <property type="evidence" value="ECO:0007669"/>
    <property type="project" value="UniProtKB-KW"/>
</dbReference>